<evidence type="ECO:0000313" key="2">
    <source>
        <dbReference type="EMBL" id="WNC08005.1"/>
    </source>
</evidence>
<name>A0AAJ6MRW4_9PSED</name>
<dbReference type="Proteomes" id="UP001258207">
    <property type="component" value="Chromosome"/>
</dbReference>
<evidence type="ECO:0000313" key="3">
    <source>
        <dbReference type="Proteomes" id="UP001258207"/>
    </source>
</evidence>
<dbReference type="SUPFAM" id="SSF63829">
    <property type="entry name" value="Calcium-dependent phosphotriesterase"/>
    <property type="match status" value="1"/>
</dbReference>
<proteinExistence type="predicted"/>
<feature type="domain" description="SMP-30/Gluconolactonase/LRE-like region" evidence="1">
    <location>
        <begin position="19"/>
        <end position="277"/>
    </location>
</feature>
<reference evidence="2" key="1">
    <citation type="submission" date="2023-09" db="EMBL/GenBank/DDBJ databases">
        <title>First report of Pseudomonas coleopterorum DJ13 causing leaf spot on Rhododendron pulchrum Sweet in China.</title>
        <authorList>
            <person name="Zhang Y."/>
        </authorList>
    </citation>
    <scope>NUCLEOTIDE SEQUENCE</scope>
    <source>
        <strain evidence="2">DJ13</strain>
    </source>
</reference>
<dbReference type="GeneID" id="61870122"/>
<dbReference type="InterPro" id="IPR013658">
    <property type="entry name" value="SGL"/>
</dbReference>
<dbReference type="InterPro" id="IPR051262">
    <property type="entry name" value="SMP-30/CGR1_Lactonase"/>
</dbReference>
<protein>
    <submittedName>
        <fullName evidence="2">SMP-30/gluconolactonase/LRE family protein</fullName>
    </submittedName>
</protein>
<dbReference type="PANTHER" id="PTHR47572">
    <property type="entry name" value="LIPOPROTEIN-RELATED"/>
    <property type="match status" value="1"/>
</dbReference>
<dbReference type="AlphaFoldDB" id="A0AAJ6MRW4"/>
<evidence type="ECO:0000259" key="1">
    <source>
        <dbReference type="Pfam" id="PF08450"/>
    </source>
</evidence>
<dbReference type="Pfam" id="PF08450">
    <property type="entry name" value="SGL"/>
    <property type="match status" value="1"/>
</dbReference>
<dbReference type="RefSeq" id="WP_005777233.1">
    <property type="nucleotide sequence ID" value="NZ_CP134081.1"/>
</dbReference>
<dbReference type="EMBL" id="CP134081">
    <property type="protein sequence ID" value="WNC08005.1"/>
    <property type="molecule type" value="Genomic_DNA"/>
</dbReference>
<dbReference type="InterPro" id="IPR011042">
    <property type="entry name" value="6-blade_b-propeller_TolB-like"/>
</dbReference>
<sequence length="303" mass="32830">MRSIEPDIEVLTSGLGFIEGPLVDGGVIYLCDIQAGLIKKLVSGNASIVANVGGGPNGLAFGPQGHLYVANNGGAMRWENRDGLIISHGFESHDYDSRIERIDLSTLKVERVIDQVRGHKFEAIDDLIFDPRGGIWFTDLGRDGHHSRTYGGVYWFDESTQECRQVAYPLPMGANGIGLSPDNTRLYATEYGAGRLWSWGTPAAGELDRTGNSPHGGKLLWQAPDAQLLDSLAVAPNGNIFIASQPHGVFSVISPAGEHLVDLQMPEHFPTNLCFDPNRPNVAYATLSSTGTLAKIQWDESAF</sequence>
<dbReference type="Gene3D" id="2.120.10.30">
    <property type="entry name" value="TolB, C-terminal domain"/>
    <property type="match status" value="1"/>
</dbReference>
<organism evidence="2 3">
    <name type="scientific">Pseudomonas coleopterorum</name>
    <dbReference type="NCBI Taxonomy" id="1605838"/>
    <lineage>
        <taxon>Bacteria</taxon>
        <taxon>Pseudomonadati</taxon>
        <taxon>Pseudomonadota</taxon>
        <taxon>Gammaproteobacteria</taxon>
        <taxon>Pseudomonadales</taxon>
        <taxon>Pseudomonadaceae</taxon>
        <taxon>Pseudomonas</taxon>
    </lineage>
</organism>
<dbReference type="PANTHER" id="PTHR47572:SF5">
    <property type="entry name" value="BLR2277 PROTEIN"/>
    <property type="match status" value="1"/>
</dbReference>
<gene>
    <name evidence="2" type="ORF">RI108_11765</name>
</gene>
<accession>A0AAJ6MRW4</accession>